<dbReference type="KEGG" id="sphe:GFH32_08875"/>
<accession>A0A5Q0QB11</accession>
<feature type="transmembrane region" description="Helical" evidence="6">
    <location>
        <begin position="57"/>
        <end position="76"/>
    </location>
</feature>
<proteinExistence type="predicted"/>
<dbReference type="SUPFAM" id="SSF103473">
    <property type="entry name" value="MFS general substrate transporter"/>
    <property type="match status" value="1"/>
</dbReference>
<dbReference type="PROSITE" id="PS50850">
    <property type="entry name" value="MFS"/>
    <property type="match status" value="1"/>
</dbReference>
<organism evidence="8 9">
    <name type="scientific">Sphingobacterium zhuxiongii</name>
    <dbReference type="NCBI Taxonomy" id="2662364"/>
    <lineage>
        <taxon>Bacteria</taxon>
        <taxon>Pseudomonadati</taxon>
        <taxon>Bacteroidota</taxon>
        <taxon>Sphingobacteriia</taxon>
        <taxon>Sphingobacteriales</taxon>
        <taxon>Sphingobacteriaceae</taxon>
        <taxon>Sphingobacterium</taxon>
    </lineage>
</organism>
<evidence type="ECO:0000313" key="9">
    <source>
        <dbReference type="Proteomes" id="UP000326921"/>
    </source>
</evidence>
<keyword evidence="9" id="KW-1185">Reference proteome</keyword>
<dbReference type="InterPro" id="IPR036259">
    <property type="entry name" value="MFS_trans_sf"/>
</dbReference>
<feature type="transmembrane region" description="Helical" evidence="6">
    <location>
        <begin position="183"/>
        <end position="202"/>
    </location>
</feature>
<dbReference type="GO" id="GO:0005886">
    <property type="term" value="C:plasma membrane"/>
    <property type="evidence" value="ECO:0007669"/>
    <property type="project" value="UniProtKB-SubCell"/>
</dbReference>
<feature type="transmembrane region" description="Helical" evidence="6">
    <location>
        <begin position="388"/>
        <end position="407"/>
    </location>
</feature>
<evidence type="ECO:0000259" key="7">
    <source>
        <dbReference type="PROSITE" id="PS50850"/>
    </source>
</evidence>
<evidence type="ECO:0000256" key="6">
    <source>
        <dbReference type="SAM" id="Phobius"/>
    </source>
</evidence>
<dbReference type="GO" id="GO:0015535">
    <property type="term" value="F:fucose:proton symporter activity"/>
    <property type="evidence" value="ECO:0007669"/>
    <property type="project" value="InterPro"/>
</dbReference>
<comment type="subcellular location">
    <subcellularLocation>
        <location evidence="1">Cell inner membrane</location>
        <topology evidence="1">Multi-pass membrane protein</topology>
    </subcellularLocation>
</comment>
<feature type="transmembrane region" description="Helical" evidence="6">
    <location>
        <begin position="325"/>
        <end position="347"/>
    </location>
</feature>
<evidence type="ECO:0000256" key="3">
    <source>
        <dbReference type="ARBA" id="ARBA00022692"/>
    </source>
</evidence>
<dbReference type="PANTHER" id="PTHR43702">
    <property type="entry name" value="L-FUCOSE-PROTON SYMPORTER"/>
    <property type="match status" value="1"/>
</dbReference>
<evidence type="ECO:0000313" key="8">
    <source>
        <dbReference type="EMBL" id="QGA26434.1"/>
    </source>
</evidence>
<keyword evidence="2" id="KW-1003">Cell membrane</keyword>
<feature type="transmembrane region" description="Helical" evidence="6">
    <location>
        <begin position="359"/>
        <end position="382"/>
    </location>
</feature>
<gene>
    <name evidence="8" type="primary">fucP</name>
    <name evidence="8" type="ORF">GFH32_08875</name>
</gene>
<dbReference type="InterPro" id="IPR011701">
    <property type="entry name" value="MFS"/>
</dbReference>
<feature type="transmembrane region" description="Helical" evidence="6">
    <location>
        <begin position="146"/>
        <end position="167"/>
    </location>
</feature>
<keyword evidence="5 6" id="KW-0472">Membrane</keyword>
<dbReference type="InterPro" id="IPR020846">
    <property type="entry name" value="MFS_dom"/>
</dbReference>
<keyword evidence="4 6" id="KW-1133">Transmembrane helix</keyword>
<sequence>MISMNNDKMKPQTNPYLWALVTVISLFFFWGLAISLLDVLNKHFQDILHISKGQSSLVQVAIYGAYFLMALPAGFITKKYSYQRGIQIGLVGYALGAFLFIPAAGFYPFIMALFIMGCGLAIIETSANPYISILGDPSKAVLRLNLAQSFNGLGVVLGPLIGGLFIFQNEASTEESSLHSIKVAYFVIGLLVSLLLLLFCMIKLPKFDLSKEEQEVEAAESLSKGKSLFQRPTFLFAVLAQFFYIGAQASVWGFFINFVSDEFPSISNKSAAYYLTLGMLLYMIGRFLGTFLLKFISPQRLLFLFASLALTSCVAALLATGFIALIALMLCCFSMSIMFPTIFALGLDNLGSLKNKGSSIMIMSIVGGAVFPPIMGTVADMYSIKTSFLIPLCCFLVVIAFAIYVNYNREKYIAFAKTRS</sequence>
<protein>
    <submittedName>
        <fullName evidence="8">L-fucose:H+ symporter permease</fullName>
    </submittedName>
</protein>
<dbReference type="PANTHER" id="PTHR43702:SF11">
    <property type="entry name" value="L-FUCOSE-PROTON SYMPORTER"/>
    <property type="match status" value="1"/>
</dbReference>
<name>A0A5Q0QB11_9SPHI</name>
<evidence type="ECO:0000256" key="5">
    <source>
        <dbReference type="ARBA" id="ARBA00023136"/>
    </source>
</evidence>
<dbReference type="NCBIfam" id="TIGR00885">
    <property type="entry name" value="fucP"/>
    <property type="match status" value="1"/>
</dbReference>
<dbReference type="InterPro" id="IPR050375">
    <property type="entry name" value="MFS_TsgA-like"/>
</dbReference>
<dbReference type="InterPro" id="IPR005275">
    <property type="entry name" value="Lfuc_symporter_FucP"/>
</dbReference>
<dbReference type="Proteomes" id="UP000326921">
    <property type="component" value="Chromosome"/>
</dbReference>
<dbReference type="Pfam" id="PF07690">
    <property type="entry name" value="MFS_1"/>
    <property type="match status" value="1"/>
</dbReference>
<feature type="transmembrane region" description="Helical" evidence="6">
    <location>
        <begin position="234"/>
        <end position="259"/>
    </location>
</feature>
<reference evidence="8 9" key="1">
    <citation type="submission" date="2019-10" db="EMBL/GenBank/DDBJ databases">
        <authorList>
            <person name="Dong K."/>
        </authorList>
    </citation>
    <scope>NUCLEOTIDE SEQUENCE [LARGE SCALE GENOMIC DNA]</scope>
    <source>
        <strain evidence="9">dk4302</strain>
    </source>
</reference>
<feature type="transmembrane region" description="Helical" evidence="6">
    <location>
        <begin position="113"/>
        <end position="134"/>
    </location>
</feature>
<feature type="transmembrane region" description="Helical" evidence="6">
    <location>
        <begin position="88"/>
        <end position="107"/>
    </location>
</feature>
<evidence type="ECO:0000256" key="1">
    <source>
        <dbReference type="ARBA" id="ARBA00004429"/>
    </source>
</evidence>
<dbReference type="AlphaFoldDB" id="A0A5Q0QB11"/>
<evidence type="ECO:0000256" key="4">
    <source>
        <dbReference type="ARBA" id="ARBA00022989"/>
    </source>
</evidence>
<feature type="transmembrane region" description="Helical" evidence="6">
    <location>
        <begin position="16"/>
        <end position="37"/>
    </location>
</feature>
<dbReference type="Gene3D" id="1.20.1250.20">
    <property type="entry name" value="MFS general substrate transporter like domains"/>
    <property type="match status" value="2"/>
</dbReference>
<feature type="transmembrane region" description="Helical" evidence="6">
    <location>
        <begin position="301"/>
        <end position="319"/>
    </location>
</feature>
<dbReference type="CDD" id="cd17394">
    <property type="entry name" value="MFS_FucP_like"/>
    <property type="match status" value="1"/>
</dbReference>
<feature type="domain" description="Major facilitator superfamily (MFS) profile" evidence="7">
    <location>
        <begin position="19"/>
        <end position="410"/>
    </location>
</feature>
<dbReference type="EMBL" id="CP045652">
    <property type="protein sequence ID" value="QGA26434.1"/>
    <property type="molecule type" value="Genomic_DNA"/>
</dbReference>
<feature type="transmembrane region" description="Helical" evidence="6">
    <location>
        <begin position="271"/>
        <end position="289"/>
    </location>
</feature>
<evidence type="ECO:0000256" key="2">
    <source>
        <dbReference type="ARBA" id="ARBA00022475"/>
    </source>
</evidence>
<keyword evidence="3 6" id="KW-0812">Transmembrane</keyword>